<name>A0ABT3PQJ7_9BACT</name>
<feature type="chain" id="PRO_5046232414" evidence="4">
    <location>
        <begin position="21"/>
        <end position="383"/>
    </location>
</feature>
<evidence type="ECO:0000256" key="1">
    <source>
        <dbReference type="ARBA" id="ARBA00022801"/>
    </source>
</evidence>
<dbReference type="PROSITE" id="PS51257">
    <property type="entry name" value="PROKAR_LIPOPROTEIN"/>
    <property type="match status" value="1"/>
</dbReference>
<reference evidence="6 7" key="1">
    <citation type="submission" date="2021-03" db="EMBL/GenBank/DDBJ databases">
        <title>Aliifodinibius sp. nov., a new bacterium isolated from saline soil.</title>
        <authorList>
            <person name="Galisteo C."/>
            <person name="De La Haba R."/>
            <person name="Sanchez-Porro C."/>
            <person name="Ventosa A."/>
        </authorList>
    </citation>
    <scope>NUCLEOTIDE SEQUENCE [LARGE SCALE GENOMIC DNA]</scope>
    <source>
        <strain evidence="6 7">1BSP15-2V2</strain>
    </source>
</reference>
<protein>
    <submittedName>
        <fullName evidence="6">Cellulase family glycosylhydrolase</fullName>
    </submittedName>
</protein>
<keyword evidence="2 3" id="KW-0326">Glycosidase</keyword>
<dbReference type="InterPro" id="IPR017853">
    <property type="entry name" value="GH"/>
</dbReference>
<evidence type="ECO:0000256" key="4">
    <source>
        <dbReference type="SAM" id="SignalP"/>
    </source>
</evidence>
<keyword evidence="1 3" id="KW-0378">Hydrolase</keyword>
<keyword evidence="4" id="KW-0732">Signal</keyword>
<feature type="domain" description="Glycoside hydrolase family 5" evidence="5">
    <location>
        <begin position="81"/>
        <end position="311"/>
    </location>
</feature>
<proteinExistence type="inferred from homology"/>
<evidence type="ECO:0000256" key="3">
    <source>
        <dbReference type="RuleBase" id="RU361153"/>
    </source>
</evidence>
<evidence type="ECO:0000313" key="6">
    <source>
        <dbReference type="EMBL" id="MCW9708130.1"/>
    </source>
</evidence>
<comment type="similarity">
    <text evidence="3">Belongs to the glycosyl hydrolase 5 (cellulase A) family.</text>
</comment>
<keyword evidence="7" id="KW-1185">Reference proteome</keyword>
<dbReference type="SUPFAM" id="SSF51445">
    <property type="entry name" value="(Trans)glycosidases"/>
    <property type="match status" value="1"/>
</dbReference>
<gene>
    <name evidence="6" type="ORF">J6I44_14790</name>
</gene>
<evidence type="ECO:0000259" key="5">
    <source>
        <dbReference type="Pfam" id="PF00150"/>
    </source>
</evidence>
<dbReference type="Pfam" id="PF00150">
    <property type="entry name" value="Cellulase"/>
    <property type="match status" value="1"/>
</dbReference>
<organism evidence="6 7">
    <name type="scientific">Fodinibius salsisoli</name>
    <dbReference type="NCBI Taxonomy" id="2820877"/>
    <lineage>
        <taxon>Bacteria</taxon>
        <taxon>Pseudomonadati</taxon>
        <taxon>Balneolota</taxon>
        <taxon>Balneolia</taxon>
        <taxon>Balneolales</taxon>
        <taxon>Balneolaceae</taxon>
        <taxon>Fodinibius</taxon>
    </lineage>
</organism>
<dbReference type="RefSeq" id="WP_265766916.1">
    <property type="nucleotide sequence ID" value="NZ_JAGGJA010000010.1"/>
</dbReference>
<accession>A0ABT3PQJ7</accession>
<comment type="caution">
    <text evidence="6">The sequence shown here is derived from an EMBL/GenBank/DDBJ whole genome shotgun (WGS) entry which is preliminary data.</text>
</comment>
<dbReference type="Proteomes" id="UP001207918">
    <property type="component" value="Unassembled WGS sequence"/>
</dbReference>
<feature type="signal peptide" evidence="4">
    <location>
        <begin position="1"/>
        <end position="20"/>
    </location>
</feature>
<dbReference type="InterPro" id="IPR001547">
    <property type="entry name" value="Glyco_hydro_5"/>
</dbReference>
<dbReference type="Gene3D" id="3.20.20.80">
    <property type="entry name" value="Glycosidases"/>
    <property type="match status" value="1"/>
</dbReference>
<sequence length="383" mass="44470">MKISCIKLLAVSLLMSLAYACSSSDTEKPDPEPKEAGERWSVEKANQWYEEKGWLVGANYTPRTAINQLEMWQAETFDPETIEQELGWAEDLGFNTMRVYLHDLAWKNDKEGFIKRIDQFLDIADSHDIGIMFVLLDGVWHPNPEWGKQPEPTPHVHNSGWVQSPGAEVLSDTTKWGYLEDYVKGVLTEFGDDERVYIWDIFNEPDNTNDRAYGDIELDNKKEQALKLLKKSFKWAREANPTQPITSGLWYGDWCNPDSLKAMDKFMLEHSDVITFHAYEGPKVMRERIEALKRYNRPMFCTEYMARPRGSTFENELPVLKEHNVGAYNWGFVNGKTQTIYPWDSWDKEYTSEPNPWFHDILRADGTPYDSSETALIKEHTVE</sequence>
<evidence type="ECO:0000313" key="7">
    <source>
        <dbReference type="Proteomes" id="UP001207918"/>
    </source>
</evidence>
<evidence type="ECO:0000256" key="2">
    <source>
        <dbReference type="ARBA" id="ARBA00023295"/>
    </source>
</evidence>
<dbReference type="EMBL" id="JAGGJA010000010">
    <property type="protein sequence ID" value="MCW9708130.1"/>
    <property type="molecule type" value="Genomic_DNA"/>
</dbReference>